<dbReference type="AlphaFoldDB" id="A0A8B9CT13"/>
<evidence type="ECO:0000313" key="1">
    <source>
        <dbReference type="Ensembl" id="ENSABRP00000024377.1"/>
    </source>
</evidence>
<organism evidence="1 2">
    <name type="scientific">Anser brachyrhynchus</name>
    <name type="common">Pink-footed goose</name>
    <dbReference type="NCBI Taxonomy" id="132585"/>
    <lineage>
        <taxon>Eukaryota</taxon>
        <taxon>Metazoa</taxon>
        <taxon>Chordata</taxon>
        <taxon>Craniata</taxon>
        <taxon>Vertebrata</taxon>
        <taxon>Euteleostomi</taxon>
        <taxon>Archelosauria</taxon>
        <taxon>Archosauria</taxon>
        <taxon>Dinosauria</taxon>
        <taxon>Saurischia</taxon>
        <taxon>Theropoda</taxon>
        <taxon>Coelurosauria</taxon>
        <taxon>Aves</taxon>
        <taxon>Neognathae</taxon>
        <taxon>Galloanserae</taxon>
        <taxon>Anseriformes</taxon>
        <taxon>Anatidae</taxon>
        <taxon>Anserinae</taxon>
        <taxon>Anser</taxon>
    </lineage>
</organism>
<dbReference type="Proteomes" id="UP000694426">
    <property type="component" value="Unplaced"/>
</dbReference>
<protein>
    <submittedName>
        <fullName evidence="1">Uncharacterized protein</fullName>
    </submittedName>
</protein>
<reference evidence="1" key="2">
    <citation type="submission" date="2025-09" db="UniProtKB">
        <authorList>
            <consortium name="Ensembl"/>
        </authorList>
    </citation>
    <scope>IDENTIFICATION</scope>
</reference>
<name>A0A8B9CT13_9AVES</name>
<reference evidence="1" key="1">
    <citation type="submission" date="2025-08" db="UniProtKB">
        <authorList>
            <consortium name="Ensembl"/>
        </authorList>
    </citation>
    <scope>IDENTIFICATION</scope>
</reference>
<proteinExistence type="predicted"/>
<sequence length="122" mass="14233">QRQNLHPVISLLNKHKGACIYFLSVHPSECSWDSPAATRGPWNYNFVNFKRLSSAFQENISNFIQAIHPPLICNEKRNCCRVIINYWPRENELQAWLTLALEESKCTDSRHTAVSLPNHFYF</sequence>
<dbReference type="Ensembl" id="ENSABRT00000034245.1">
    <property type="protein sequence ID" value="ENSABRP00000024377.1"/>
    <property type="gene ID" value="ENSABRG00000020473.1"/>
</dbReference>
<evidence type="ECO:0000313" key="2">
    <source>
        <dbReference type="Proteomes" id="UP000694426"/>
    </source>
</evidence>
<accession>A0A8B9CT13</accession>
<keyword evidence="2" id="KW-1185">Reference proteome</keyword>